<dbReference type="SUPFAM" id="SSF111331">
    <property type="entry name" value="NAD kinase/diacylglycerol kinase-like"/>
    <property type="match status" value="1"/>
</dbReference>
<dbReference type="Gene3D" id="2.60.200.30">
    <property type="entry name" value="Probable inorganic polyphosphate/atp-NAD kinase, domain 2"/>
    <property type="match status" value="1"/>
</dbReference>
<name>A0A7D5KNG1_9EURY</name>
<reference evidence="1 2" key="1">
    <citation type="submission" date="2020-07" db="EMBL/GenBank/DDBJ databases">
        <title>Gai3-2, isolated from salt lake.</title>
        <authorList>
            <person name="Cui H."/>
            <person name="Shi X."/>
        </authorList>
    </citation>
    <scope>NUCLEOTIDE SEQUENCE [LARGE SCALE GENOMIC DNA]</scope>
    <source>
        <strain evidence="1 2">Gai3-2</strain>
    </source>
</reference>
<evidence type="ECO:0000313" key="2">
    <source>
        <dbReference type="Proteomes" id="UP000509750"/>
    </source>
</evidence>
<organism evidence="1 2">
    <name type="scientific">Halorarum halophilum</name>
    <dbReference type="NCBI Taxonomy" id="2743090"/>
    <lineage>
        <taxon>Archaea</taxon>
        <taxon>Methanobacteriati</taxon>
        <taxon>Methanobacteriota</taxon>
        <taxon>Stenosarchaea group</taxon>
        <taxon>Halobacteria</taxon>
        <taxon>Halobacteriales</taxon>
        <taxon>Haloferacaceae</taxon>
        <taxon>Halorarum</taxon>
    </lineage>
</organism>
<dbReference type="GO" id="GO:0006741">
    <property type="term" value="P:NADP+ biosynthetic process"/>
    <property type="evidence" value="ECO:0007669"/>
    <property type="project" value="TreeGrafter"/>
</dbReference>
<dbReference type="PANTHER" id="PTHR20275:SF43">
    <property type="entry name" value="BIFUNCTIONAL NADP PHOSPHATASE_NAD KINASE"/>
    <property type="match status" value="1"/>
</dbReference>
<dbReference type="GeneID" id="56030731"/>
<dbReference type="RefSeq" id="WP_179170849.1">
    <property type="nucleotide sequence ID" value="NZ_CP058529.1"/>
</dbReference>
<keyword evidence="2" id="KW-1185">Reference proteome</keyword>
<accession>A0A7D5KNG1</accession>
<dbReference type="Pfam" id="PF20143">
    <property type="entry name" value="NAD_kinase_C"/>
    <property type="match status" value="1"/>
</dbReference>
<dbReference type="InterPro" id="IPR017437">
    <property type="entry name" value="ATP-NAD_kinase_PpnK-typ_C"/>
</dbReference>
<gene>
    <name evidence="1" type="ORF">HUG10_17820</name>
</gene>
<sequence>MSELRVATAGDDGTVGAAVEAVGGAVVPASEADALVTFGEDALVDTALADPEVPLLPVDAGPGNHSVPKQRVDEALDALASGEGWLEPHAIFSVAVGDERAARALLDVSLMTREPARISEYSVRAGAEEVDRFRADGVVVATPAGSAGYARAAGGSVVVPGGGLSVVPVAPFETMPDTWVLDADLTLVVKRDDSDVDLVADGRVVGSAPAGTPIEVARDGRVEFLRVPGVAATR</sequence>
<evidence type="ECO:0000313" key="1">
    <source>
        <dbReference type="EMBL" id="QLG29275.1"/>
    </source>
</evidence>
<dbReference type="InterPro" id="IPR016064">
    <property type="entry name" value="NAD/diacylglycerol_kinase_sf"/>
</dbReference>
<dbReference type="EMBL" id="CP058529">
    <property type="protein sequence ID" value="QLG29275.1"/>
    <property type="molecule type" value="Genomic_DNA"/>
</dbReference>
<keyword evidence="1" id="KW-0418">Kinase</keyword>
<protein>
    <submittedName>
        <fullName evidence="1">NAD(+)/NADH kinase</fullName>
    </submittedName>
</protein>
<keyword evidence="1" id="KW-0808">Transferase</keyword>
<dbReference type="KEGG" id="halg:HUG10_17820"/>
<dbReference type="PANTHER" id="PTHR20275">
    <property type="entry name" value="NAD KINASE"/>
    <property type="match status" value="1"/>
</dbReference>
<dbReference type="Proteomes" id="UP000509750">
    <property type="component" value="Chromosome"/>
</dbReference>
<dbReference type="GO" id="GO:0003951">
    <property type="term" value="F:NAD+ kinase activity"/>
    <property type="evidence" value="ECO:0007669"/>
    <property type="project" value="InterPro"/>
</dbReference>
<dbReference type="AlphaFoldDB" id="A0A7D5KNG1"/>
<proteinExistence type="predicted"/>
<dbReference type="GO" id="GO:0019674">
    <property type="term" value="P:NAD+ metabolic process"/>
    <property type="evidence" value="ECO:0007669"/>
    <property type="project" value="InterPro"/>
</dbReference>
<dbReference type="OrthoDB" id="170401at2157"/>